<gene>
    <name evidence="1" type="ORF">BV25DRAFT_1948580</name>
</gene>
<keyword evidence="2" id="KW-1185">Reference proteome</keyword>
<accession>A0ACB8T0Y5</accession>
<dbReference type="Proteomes" id="UP000814140">
    <property type="component" value="Unassembled WGS sequence"/>
</dbReference>
<evidence type="ECO:0000313" key="1">
    <source>
        <dbReference type="EMBL" id="KAI0061756.1"/>
    </source>
</evidence>
<sequence>MSLAYGYDIKEYNDVFLGAAKELGQLFNTALFPGALLGSSLPIFWSLPEWLPGMGFKRLARKGRELGEQVIRRPLAFMKETIVRDLNF</sequence>
<proteinExistence type="predicted"/>
<name>A0ACB8T0Y5_9AGAM</name>
<dbReference type="EMBL" id="MU277211">
    <property type="protein sequence ID" value="KAI0061756.1"/>
    <property type="molecule type" value="Genomic_DNA"/>
</dbReference>
<reference evidence="1" key="2">
    <citation type="journal article" date="2022" name="New Phytol.">
        <title>Evolutionary transition to the ectomycorrhizal habit in the genomes of a hyperdiverse lineage of mushroom-forming fungi.</title>
        <authorList>
            <person name="Looney B."/>
            <person name="Miyauchi S."/>
            <person name="Morin E."/>
            <person name="Drula E."/>
            <person name="Courty P.E."/>
            <person name="Kohler A."/>
            <person name="Kuo A."/>
            <person name="LaButti K."/>
            <person name="Pangilinan J."/>
            <person name="Lipzen A."/>
            <person name="Riley R."/>
            <person name="Andreopoulos W."/>
            <person name="He G."/>
            <person name="Johnson J."/>
            <person name="Nolan M."/>
            <person name="Tritt A."/>
            <person name="Barry K.W."/>
            <person name="Grigoriev I.V."/>
            <person name="Nagy L.G."/>
            <person name="Hibbett D."/>
            <person name="Henrissat B."/>
            <person name="Matheny P.B."/>
            <person name="Labbe J."/>
            <person name="Martin F.M."/>
        </authorList>
    </citation>
    <scope>NUCLEOTIDE SEQUENCE</scope>
    <source>
        <strain evidence="1">HHB10654</strain>
    </source>
</reference>
<comment type="caution">
    <text evidence="1">The sequence shown here is derived from an EMBL/GenBank/DDBJ whole genome shotgun (WGS) entry which is preliminary data.</text>
</comment>
<organism evidence="1 2">
    <name type="scientific">Artomyces pyxidatus</name>
    <dbReference type="NCBI Taxonomy" id="48021"/>
    <lineage>
        <taxon>Eukaryota</taxon>
        <taxon>Fungi</taxon>
        <taxon>Dikarya</taxon>
        <taxon>Basidiomycota</taxon>
        <taxon>Agaricomycotina</taxon>
        <taxon>Agaricomycetes</taxon>
        <taxon>Russulales</taxon>
        <taxon>Auriscalpiaceae</taxon>
        <taxon>Artomyces</taxon>
    </lineage>
</organism>
<evidence type="ECO:0000313" key="2">
    <source>
        <dbReference type="Proteomes" id="UP000814140"/>
    </source>
</evidence>
<protein>
    <submittedName>
        <fullName evidence="1">Uncharacterized protein</fullName>
    </submittedName>
</protein>
<reference evidence="1" key="1">
    <citation type="submission" date="2021-03" db="EMBL/GenBank/DDBJ databases">
        <authorList>
            <consortium name="DOE Joint Genome Institute"/>
            <person name="Ahrendt S."/>
            <person name="Looney B.P."/>
            <person name="Miyauchi S."/>
            <person name="Morin E."/>
            <person name="Drula E."/>
            <person name="Courty P.E."/>
            <person name="Chicoki N."/>
            <person name="Fauchery L."/>
            <person name="Kohler A."/>
            <person name="Kuo A."/>
            <person name="Labutti K."/>
            <person name="Pangilinan J."/>
            <person name="Lipzen A."/>
            <person name="Riley R."/>
            <person name="Andreopoulos W."/>
            <person name="He G."/>
            <person name="Johnson J."/>
            <person name="Barry K.W."/>
            <person name="Grigoriev I.V."/>
            <person name="Nagy L."/>
            <person name="Hibbett D."/>
            <person name="Henrissat B."/>
            <person name="Matheny P.B."/>
            <person name="Labbe J."/>
            <person name="Martin F."/>
        </authorList>
    </citation>
    <scope>NUCLEOTIDE SEQUENCE</scope>
    <source>
        <strain evidence="1">HHB10654</strain>
    </source>
</reference>